<dbReference type="SUPFAM" id="SSF48452">
    <property type="entry name" value="TPR-like"/>
    <property type="match status" value="1"/>
</dbReference>
<gene>
    <name evidence="8" type="ORF">CE91St16_31370</name>
</gene>
<dbReference type="GO" id="GO:0009279">
    <property type="term" value="C:cell outer membrane"/>
    <property type="evidence" value="ECO:0007669"/>
    <property type="project" value="UniProtKB-SubCell"/>
</dbReference>
<evidence type="ECO:0000256" key="1">
    <source>
        <dbReference type="ARBA" id="ARBA00004442"/>
    </source>
</evidence>
<dbReference type="Proteomes" id="UP001055105">
    <property type="component" value="Unassembled WGS sequence"/>
</dbReference>
<keyword evidence="5" id="KW-0998">Cell outer membrane</keyword>
<dbReference type="RefSeq" id="WP_244077024.1">
    <property type="nucleotide sequence ID" value="NZ_AP025581.1"/>
</dbReference>
<evidence type="ECO:0000256" key="3">
    <source>
        <dbReference type="ARBA" id="ARBA00022729"/>
    </source>
</evidence>
<evidence type="ECO:0000256" key="4">
    <source>
        <dbReference type="ARBA" id="ARBA00023136"/>
    </source>
</evidence>
<reference evidence="8" key="1">
    <citation type="submission" date="2022-01" db="EMBL/GenBank/DDBJ databases">
        <title>Novel bile acid biosynthetic pathways are enriched in the microbiome of centenarians.</title>
        <authorList>
            <person name="Sato Y."/>
            <person name="Atarashi K."/>
            <person name="Plichta R.D."/>
            <person name="Arai Y."/>
            <person name="Sasajima S."/>
            <person name="Kearney M.S."/>
            <person name="Suda W."/>
            <person name="Takeshita K."/>
            <person name="Sasaki T."/>
            <person name="Okamoto S."/>
            <person name="Skelly N.A."/>
            <person name="Okamura Y."/>
            <person name="Vlamakis H."/>
            <person name="Li Y."/>
            <person name="Tanoue T."/>
            <person name="Takei H."/>
            <person name="Nittono H."/>
            <person name="Narushima S."/>
            <person name="Irie J."/>
            <person name="Itoh H."/>
            <person name="Moriya K."/>
            <person name="Sugiura Y."/>
            <person name="Suematsu M."/>
            <person name="Moritoki N."/>
            <person name="Shibata S."/>
            <person name="Littman R.D."/>
            <person name="Fischbach A.M."/>
            <person name="Uwamino Y."/>
            <person name="Inoue T."/>
            <person name="Honda A."/>
            <person name="Hattori M."/>
            <person name="Murai T."/>
            <person name="Xavier J.R."/>
            <person name="Hirose N."/>
            <person name="Honda K."/>
        </authorList>
    </citation>
    <scope>NUCLEOTIDE SEQUENCE</scope>
    <source>
        <strain evidence="8">CE91-St16</strain>
    </source>
</reference>
<accession>A0AA37NPR1</accession>
<dbReference type="Gene3D" id="1.25.40.390">
    <property type="match status" value="1"/>
</dbReference>
<comment type="caution">
    <text evidence="8">The sequence shown here is derived from an EMBL/GenBank/DDBJ whole genome shotgun (WGS) entry which is preliminary data.</text>
</comment>
<comment type="subcellular location">
    <subcellularLocation>
        <location evidence="1">Cell outer membrane</location>
    </subcellularLocation>
</comment>
<feature type="chain" id="PRO_5041230741" description="RagB/SusD domain-containing protein" evidence="6">
    <location>
        <begin position="20"/>
        <end position="570"/>
    </location>
</feature>
<feature type="domain" description="RagB/SusD" evidence="7">
    <location>
        <begin position="283"/>
        <end position="568"/>
    </location>
</feature>
<organism evidence="8 9">
    <name type="scientific">Alistipes finegoldii</name>
    <dbReference type="NCBI Taxonomy" id="214856"/>
    <lineage>
        <taxon>Bacteria</taxon>
        <taxon>Pseudomonadati</taxon>
        <taxon>Bacteroidota</taxon>
        <taxon>Bacteroidia</taxon>
        <taxon>Bacteroidales</taxon>
        <taxon>Rikenellaceae</taxon>
        <taxon>Alistipes</taxon>
    </lineage>
</organism>
<feature type="signal peptide" evidence="6">
    <location>
        <begin position="1"/>
        <end position="19"/>
    </location>
</feature>
<evidence type="ECO:0000259" key="7">
    <source>
        <dbReference type="Pfam" id="PF07980"/>
    </source>
</evidence>
<sequence length="570" mass="64340">MKKYIVKSIAALTALASVAACTDLDPVWYSEVTPETFFKTKNDVYSAMGRPFTHLYASEMRGDGVGFWFLQELCADQFAVIQKEQKWTGGDWFRFQDHSWGTSNPFINNAWSLVTTGVALSLEVIEDLKAADYAKVGFTEDDRAGHIAQMKTLIAYFYLRGLDFYGGMPIYEGTVGVDPQPRSSAKDTYLHIEGLLKESLKVLPLKDETTEIDYTINRGAAAVLLARLYFNAQTYIKEDHYSECETLCSEILSGKYGNYSMASDWREPFGFSNLNSAENIWVLPSALNKLQNNTYAAWFYQPNMMDQFFGLKGAGTMNGITIMPSHKPNGDLYTDADFKLGRTFARFNDADLRKKCYKYNGNGDYEGQLLFGPIAKNGTPVIVSGQNSVHDGKQLELVDYVGRTSLVGTTYPSLDAVPSTKYEGEENTGVRLIKYPIAPDDDPNQWKAGFVMARLAEVQYMLAECKWRDGDKGEAARLINDVRKRNFENEADPDPCTAANLDEWRMLVEWGIEFLGEGRRRTDLLRWNKFVEADWWDHKATNNPYFKVFPIPNDAISGNPLIEPNPGYGQ</sequence>
<dbReference type="AlphaFoldDB" id="A0AA37NPR1"/>
<keyword evidence="3 6" id="KW-0732">Signal</keyword>
<evidence type="ECO:0000256" key="2">
    <source>
        <dbReference type="ARBA" id="ARBA00006275"/>
    </source>
</evidence>
<dbReference type="Pfam" id="PF07980">
    <property type="entry name" value="SusD_RagB"/>
    <property type="match status" value="1"/>
</dbReference>
<protein>
    <recommendedName>
        <fullName evidence="7">RagB/SusD domain-containing protein</fullName>
    </recommendedName>
</protein>
<proteinExistence type="inferred from homology"/>
<evidence type="ECO:0000256" key="6">
    <source>
        <dbReference type="SAM" id="SignalP"/>
    </source>
</evidence>
<dbReference type="EMBL" id="BQOL01000002">
    <property type="protein sequence ID" value="GKI20229.1"/>
    <property type="molecule type" value="Genomic_DNA"/>
</dbReference>
<evidence type="ECO:0000313" key="8">
    <source>
        <dbReference type="EMBL" id="GKI20229.1"/>
    </source>
</evidence>
<comment type="similarity">
    <text evidence="2">Belongs to the SusD family.</text>
</comment>
<dbReference type="InterPro" id="IPR012944">
    <property type="entry name" value="SusD_RagB_dom"/>
</dbReference>
<name>A0AA37NPR1_9BACT</name>
<dbReference type="InterPro" id="IPR011990">
    <property type="entry name" value="TPR-like_helical_dom_sf"/>
</dbReference>
<keyword evidence="4" id="KW-0472">Membrane</keyword>
<dbReference type="PROSITE" id="PS51257">
    <property type="entry name" value="PROKAR_LIPOPROTEIN"/>
    <property type="match status" value="1"/>
</dbReference>
<evidence type="ECO:0000313" key="9">
    <source>
        <dbReference type="Proteomes" id="UP001055105"/>
    </source>
</evidence>
<evidence type="ECO:0000256" key="5">
    <source>
        <dbReference type="ARBA" id="ARBA00023237"/>
    </source>
</evidence>